<evidence type="ECO:0000256" key="2">
    <source>
        <dbReference type="ARBA" id="ARBA00022603"/>
    </source>
</evidence>
<evidence type="ECO:0000313" key="7">
    <source>
        <dbReference type="EMBL" id="BAW80373.1"/>
    </source>
</evidence>
<dbReference type="Gene3D" id="3.40.1280.10">
    <property type="match status" value="1"/>
</dbReference>
<dbReference type="PANTHER" id="PTHR42786">
    <property type="entry name" value="TRNA/RRNA METHYLTRANSFERASE"/>
    <property type="match status" value="1"/>
</dbReference>
<comment type="subunit">
    <text evidence="5">Homodimer.</text>
</comment>
<dbReference type="PIRSF" id="PIRSF004808">
    <property type="entry name" value="LasT"/>
    <property type="match status" value="1"/>
</dbReference>
<evidence type="ECO:0000313" key="8">
    <source>
        <dbReference type="Proteomes" id="UP000243679"/>
    </source>
</evidence>
<accession>A0A1Q2SMN3</accession>
<dbReference type="AlphaFoldDB" id="A0A1Q2SMN3"/>
<keyword evidence="3 7" id="KW-0808">Transferase</keyword>
<evidence type="ECO:0000256" key="3">
    <source>
        <dbReference type="ARBA" id="ARBA00022679"/>
    </source>
</evidence>
<dbReference type="FunFam" id="3.40.1280.10:FF:000006">
    <property type="entry name" value="Uncharacterized tRNA/rRNA methyltransferase HI_0380"/>
    <property type="match status" value="1"/>
</dbReference>
<comment type="similarity">
    <text evidence="1">Belongs to the class IV-like SAM-binding methyltransferase superfamily. RNA methyltransferase TrmH family.</text>
</comment>
<keyword evidence="5" id="KW-0819">tRNA processing</keyword>
<dbReference type="Pfam" id="PF00588">
    <property type="entry name" value="SpoU_methylase"/>
    <property type="match status" value="1"/>
</dbReference>
<dbReference type="PANTHER" id="PTHR42786:SF2">
    <property type="entry name" value="TRNA (CYTIDINE_URIDINE-2'-O-)-METHYLTRANSFERASE TRMJ"/>
    <property type="match status" value="1"/>
</dbReference>
<dbReference type="InterPro" id="IPR001537">
    <property type="entry name" value="SpoU_MeTrfase"/>
</dbReference>
<keyword evidence="4 5" id="KW-0949">S-adenosyl-L-methionine</keyword>
<keyword evidence="8" id="KW-1185">Reference proteome</keyword>
<sequence length="250" mass="27409">MSLARVRIVLVETTHPGNIGAAARAMHTMGLSRLYLVNPKDFPSAIATARASGADHLLAQAKIFPSLLHAISDCQIVFGLSARQRNISSPAIDARACGILVVKEAAKQEVAIVFGCEHSGISNAELDYCNYLVHIPSNPIYRSLNLGAAVQVVVYEIQMAYRIGAISSSKQPLGSDLLASASEVEGFFKHLEEALIDIDFLNPNKPRFLIRRLRRLFLRTHLDIKEINILRGILTAVQKIIHLGQNTNTH</sequence>
<evidence type="ECO:0000256" key="4">
    <source>
        <dbReference type="ARBA" id="ARBA00022691"/>
    </source>
</evidence>
<dbReference type="CDD" id="cd18093">
    <property type="entry name" value="SpoU-like_TrmJ"/>
    <property type="match status" value="1"/>
</dbReference>
<name>A0A1Q2SMN3_9GAMM</name>
<dbReference type="GO" id="GO:0005829">
    <property type="term" value="C:cytosol"/>
    <property type="evidence" value="ECO:0007669"/>
    <property type="project" value="TreeGrafter"/>
</dbReference>
<dbReference type="Gene3D" id="1.10.8.590">
    <property type="match status" value="1"/>
</dbReference>
<organism evidence="7 8">
    <name type="scientific">Candidatus Nitrosoglobus terrae</name>
    <dbReference type="NCBI Taxonomy" id="1630141"/>
    <lineage>
        <taxon>Bacteria</taxon>
        <taxon>Pseudomonadati</taxon>
        <taxon>Pseudomonadota</taxon>
        <taxon>Gammaproteobacteria</taxon>
        <taxon>Chromatiales</taxon>
        <taxon>Chromatiaceae</taxon>
        <taxon>Candidatus Nitrosoglobus</taxon>
    </lineage>
</organism>
<proteinExistence type="inferred from homology"/>
<dbReference type="GO" id="GO:0002128">
    <property type="term" value="P:tRNA nucleoside ribose methylation"/>
    <property type="evidence" value="ECO:0007669"/>
    <property type="project" value="TreeGrafter"/>
</dbReference>
<feature type="domain" description="tRNA/rRNA methyltransferase SpoU type" evidence="6">
    <location>
        <begin position="6"/>
        <end position="155"/>
    </location>
</feature>
<dbReference type="GO" id="GO:0106339">
    <property type="term" value="F:tRNA (cytidine(32)-2'-O)-methyltransferase activity"/>
    <property type="evidence" value="ECO:0007669"/>
    <property type="project" value="RHEA"/>
</dbReference>
<dbReference type="GO" id="GO:0160206">
    <property type="term" value="F:tRNA (cytidine(32)/uridine(32)-2'-O)-methyltransferase activity"/>
    <property type="evidence" value="ECO:0007669"/>
    <property type="project" value="UniProtKB-EC"/>
</dbReference>
<dbReference type="SMR" id="A0A1Q2SMN3"/>
<dbReference type="InterPro" id="IPR029028">
    <property type="entry name" value="Alpha/beta_knot_MTases"/>
</dbReference>
<keyword evidence="5" id="KW-0963">Cytoplasm</keyword>
<dbReference type="SUPFAM" id="SSF75217">
    <property type="entry name" value="alpha/beta knot"/>
    <property type="match status" value="1"/>
</dbReference>
<dbReference type="Proteomes" id="UP000243679">
    <property type="component" value="Chromosome"/>
</dbReference>
<dbReference type="InterPro" id="IPR004384">
    <property type="entry name" value="RNA_MeTrfase_TrmJ/LasT"/>
</dbReference>
<dbReference type="OrthoDB" id="9806346at2"/>
<comment type="catalytic activity">
    <reaction evidence="5">
        <text>cytidine(32) in tRNA + S-adenosyl-L-methionine = 2'-O-methylcytidine(32) in tRNA + S-adenosyl-L-homocysteine + H(+)</text>
        <dbReference type="Rhea" id="RHEA:42932"/>
        <dbReference type="Rhea" id="RHEA-COMP:10288"/>
        <dbReference type="Rhea" id="RHEA-COMP:10289"/>
        <dbReference type="ChEBI" id="CHEBI:15378"/>
        <dbReference type="ChEBI" id="CHEBI:57856"/>
        <dbReference type="ChEBI" id="CHEBI:59789"/>
        <dbReference type="ChEBI" id="CHEBI:74495"/>
        <dbReference type="ChEBI" id="CHEBI:82748"/>
        <dbReference type="EC" id="2.1.1.200"/>
    </reaction>
</comment>
<evidence type="ECO:0000256" key="1">
    <source>
        <dbReference type="ARBA" id="ARBA00007228"/>
    </source>
</evidence>
<dbReference type="NCBIfam" id="TIGR00050">
    <property type="entry name" value="rRNA_methyl_1"/>
    <property type="match status" value="1"/>
</dbReference>
<protein>
    <recommendedName>
        <fullName evidence="5">tRNA (cytidine/uridine-2'-O-)-methyltransferase TrmJ</fullName>
        <ecNumber evidence="5">2.1.1.200</ecNumber>
    </recommendedName>
    <alternativeName>
        <fullName evidence="5">tRNA (cytidine(32)/uridine(32)-2'-O)-methyltransferase</fullName>
    </alternativeName>
    <alternativeName>
        <fullName evidence="5">tRNA Cm32/Um32 methyltransferase</fullName>
    </alternativeName>
</protein>
<comment type="function">
    <text evidence="5">Catalyzes the formation of 2'O-methylated cytidine (Cm32) or 2'O-methylated uridine (Um32) at position 32 in tRNA.</text>
</comment>
<gene>
    <name evidence="5" type="primary">trmJ</name>
    <name evidence="7" type="ORF">TAO_1003</name>
</gene>
<dbReference type="EC" id="2.1.1.200" evidence="5"/>
<comment type="subcellular location">
    <subcellularLocation>
        <location evidence="5">Cytoplasm</location>
    </subcellularLocation>
</comment>
<reference evidence="7 8" key="1">
    <citation type="journal article" date="2017" name="ISME J.">
        <title>An acid-tolerant ammonia-oxidizing ?-proteobacterium from soil.</title>
        <authorList>
            <person name="Hayatsu M."/>
            <person name="Tago K."/>
            <person name="Uchiyama I."/>
            <person name="Toyoda A."/>
            <person name="Wang Y."/>
            <person name="Shimomura Y."/>
            <person name="Okubo T."/>
            <person name="Kurisu F."/>
            <person name="Hirono Y."/>
            <person name="Nonaka K."/>
            <person name="Akiyama H."/>
            <person name="Itoh T."/>
            <person name="Takami H."/>
        </authorList>
    </citation>
    <scope>NUCLEOTIDE SEQUENCE [LARGE SCALE GENOMIC DNA]</scope>
    <source>
        <strain evidence="7 8">TAO100</strain>
    </source>
</reference>
<evidence type="ECO:0000256" key="5">
    <source>
        <dbReference type="RuleBase" id="RU362024"/>
    </source>
</evidence>
<evidence type="ECO:0000259" key="6">
    <source>
        <dbReference type="Pfam" id="PF00588"/>
    </source>
</evidence>
<dbReference type="InterPro" id="IPR029026">
    <property type="entry name" value="tRNA_m1G_MTases_N"/>
</dbReference>
<comment type="catalytic activity">
    <reaction evidence="5">
        <text>uridine(32) in tRNA + S-adenosyl-L-methionine = 2'-O-methyluridine(32) in tRNA + S-adenosyl-L-homocysteine + H(+)</text>
        <dbReference type="Rhea" id="RHEA:42936"/>
        <dbReference type="Rhea" id="RHEA-COMP:10107"/>
        <dbReference type="Rhea" id="RHEA-COMP:10290"/>
        <dbReference type="ChEBI" id="CHEBI:15378"/>
        <dbReference type="ChEBI" id="CHEBI:57856"/>
        <dbReference type="ChEBI" id="CHEBI:59789"/>
        <dbReference type="ChEBI" id="CHEBI:65315"/>
        <dbReference type="ChEBI" id="CHEBI:74478"/>
        <dbReference type="EC" id="2.1.1.200"/>
    </reaction>
</comment>
<dbReference type="KEGG" id="ntt:TAO_1003"/>
<dbReference type="EMBL" id="AP014836">
    <property type="protein sequence ID" value="BAW80373.1"/>
    <property type="molecule type" value="Genomic_DNA"/>
</dbReference>
<keyword evidence="2 5" id="KW-0489">Methyltransferase</keyword>
<dbReference type="RefSeq" id="WP_096526924.1">
    <property type="nucleotide sequence ID" value="NZ_AP014836.1"/>
</dbReference>
<dbReference type="GO" id="GO:0003723">
    <property type="term" value="F:RNA binding"/>
    <property type="evidence" value="ECO:0007669"/>
    <property type="project" value="InterPro"/>
</dbReference>